<gene>
    <name evidence="1" type="ORF">CYLTODRAFT_451332</name>
</gene>
<evidence type="ECO:0000313" key="2">
    <source>
        <dbReference type="Proteomes" id="UP000054007"/>
    </source>
</evidence>
<accession>A0A0D7BK40</accession>
<dbReference type="AlphaFoldDB" id="A0A0D7BK40"/>
<reference evidence="1 2" key="1">
    <citation type="journal article" date="2015" name="Fungal Genet. Biol.">
        <title>Evolution of novel wood decay mechanisms in Agaricales revealed by the genome sequences of Fistulina hepatica and Cylindrobasidium torrendii.</title>
        <authorList>
            <person name="Floudas D."/>
            <person name="Held B.W."/>
            <person name="Riley R."/>
            <person name="Nagy L.G."/>
            <person name="Koehler G."/>
            <person name="Ransdell A.S."/>
            <person name="Younus H."/>
            <person name="Chow J."/>
            <person name="Chiniquy J."/>
            <person name="Lipzen A."/>
            <person name="Tritt A."/>
            <person name="Sun H."/>
            <person name="Haridas S."/>
            <person name="LaButti K."/>
            <person name="Ohm R.A."/>
            <person name="Kues U."/>
            <person name="Blanchette R.A."/>
            <person name="Grigoriev I.V."/>
            <person name="Minto R.E."/>
            <person name="Hibbett D.S."/>
        </authorList>
    </citation>
    <scope>NUCLEOTIDE SEQUENCE [LARGE SCALE GENOMIC DNA]</scope>
    <source>
        <strain evidence="1 2">FP15055 ss-10</strain>
    </source>
</reference>
<keyword evidence="2" id="KW-1185">Reference proteome</keyword>
<organism evidence="1 2">
    <name type="scientific">Cylindrobasidium torrendii FP15055 ss-10</name>
    <dbReference type="NCBI Taxonomy" id="1314674"/>
    <lineage>
        <taxon>Eukaryota</taxon>
        <taxon>Fungi</taxon>
        <taxon>Dikarya</taxon>
        <taxon>Basidiomycota</taxon>
        <taxon>Agaricomycotina</taxon>
        <taxon>Agaricomycetes</taxon>
        <taxon>Agaricomycetidae</taxon>
        <taxon>Agaricales</taxon>
        <taxon>Marasmiineae</taxon>
        <taxon>Physalacriaceae</taxon>
        <taxon>Cylindrobasidium</taxon>
    </lineage>
</organism>
<proteinExistence type="predicted"/>
<protein>
    <submittedName>
        <fullName evidence="1">Uncharacterized protein</fullName>
    </submittedName>
</protein>
<sequence length="96" mass="10367">MVCLHGASCVQCRSLISLPLPAGTIIVSREATDADMPNPMLGPRYFVAPIEPVSVSVPAPSSMRRAFKKVLRVVSRTEPAQARSLSRDSRVLSMSD</sequence>
<dbReference type="EMBL" id="KN880462">
    <property type="protein sequence ID" value="KIY70837.1"/>
    <property type="molecule type" value="Genomic_DNA"/>
</dbReference>
<dbReference type="Proteomes" id="UP000054007">
    <property type="component" value="Unassembled WGS sequence"/>
</dbReference>
<name>A0A0D7BK40_9AGAR</name>
<evidence type="ECO:0000313" key="1">
    <source>
        <dbReference type="EMBL" id="KIY70837.1"/>
    </source>
</evidence>